<keyword evidence="12" id="KW-1185">Reference proteome</keyword>
<dbReference type="Pfam" id="PF08352">
    <property type="entry name" value="oligo_HPY"/>
    <property type="match status" value="2"/>
</dbReference>
<dbReference type="InterPro" id="IPR003593">
    <property type="entry name" value="AAA+_ATPase"/>
</dbReference>
<evidence type="ECO:0000313" key="12">
    <source>
        <dbReference type="Proteomes" id="UP000677457"/>
    </source>
</evidence>
<keyword evidence="7" id="KW-0472">Membrane</keyword>
<organism evidence="10 11">
    <name type="scientific">Salinispora arenicola</name>
    <dbReference type="NCBI Taxonomy" id="168697"/>
    <lineage>
        <taxon>Bacteria</taxon>
        <taxon>Bacillati</taxon>
        <taxon>Actinomycetota</taxon>
        <taxon>Actinomycetes</taxon>
        <taxon>Micromonosporales</taxon>
        <taxon>Micromonosporaceae</taxon>
        <taxon>Salinispora</taxon>
    </lineage>
</organism>
<dbReference type="PROSITE" id="PS50893">
    <property type="entry name" value="ABC_TRANSPORTER_2"/>
    <property type="match status" value="2"/>
</dbReference>
<sequence length="703" mass="75156">MSESIGPTTRHASSAGSRPLLELRDLDTDIALRRGTVHALDGVSLEVAPGQTLGIVGESGSGKTMTALSIMGLLPSGGRVAGGQILFEGRDLRSLPPDEVRRIRGVRMGMVFQDPLTSLNPTMRIGAQVAEPLRVHERVGRAEARERAVEILRRVGMPRPERIVDSYPHELSGGMRQRVAIAMALVCSPSLLIADEPTTALDVTTQRQILELIDDLREEFGMAVILVTHDLGVIAGRADRVAVMYAGRVVETAATEQLFHAPRHRYTEALMQALPESAIRENGGHDRLNSIPGLPPDLSGPLTGCRFAPRCSYVGDDCRTTDPSLIPGAHQHACLHPVPAPTGAVTGPVPARTEPAATPVTAAPELAAAPVLSVRNLVKNYPAHGGGLLRRSAGQVSAVADVSFEVRPGETFGLVGESGCGKSTVGRLSVGLEQPSAGQIVLDGTDLTDLTGRERRRMHRQVQLMFQDSYAAMNPRMRVDAILAEPLEIQKVGDGAARQARIATLLDQVGLSRRALERYPHEFSGGQLQRIGLARSLALRPRLIVGDEPVSALDVSIQAQVLNLMRDLQRELGLAYIFISHDLSVVDYMADRIGVMYLGKLVEIGPARDVVRAARHPYTQALVDAVPSITPSSAAAGDGMTIRGELPSALDPPTGCRFRTRCPRAAQICTTEPPLVGGLHQVACHLPLRAEPSGTATQTQAAV</sequence>
<evidence type="ECO:0000256" key="3">
    <source>
        <dbReference type="ARBA" id="ARBA00022448"/>
    </source>
</evidence>
<dbReference type="InterPro" id="IPR027417">
    <property type="entry name" value="P-loop_NTPase"/>
</dbReference>
<dbReference type="GO" id="GO:0015833">
    <property type="term" value="P:peptide transport"/>
    <property type="evidence" value="ECO:0007669"/>
    <property type="project" value="InterPro"/>
</dbReference>
<evidence type="ECO:0000256" key="4">
    <source>
        <dbReference type="ARBA" id="ARBA00022475"/>
    </source>
</evidence>
<dbReference type="EMBL" id="VFOL01000001">
    <property type="protein sequence ID" value="TQL36533.1"/>
    <property type="molecule type" value="Genomic_DNA"/>
</dbReference>
<reference evidence="10 11" key="1">
    <citation type="submission" date="2019-06" db="EMBL/GenBank/DDBJ databases">
        <title>Sequencing the genomes of 1000 actinobacteria strains.</title>
        <authorList>
            <person name="Klenk H.-P."/>
        </authorList>
    </citation>
    <scope>NUCLEOTIDE SEQUENCE [LARGE SCALE GENOMIC DNA]</scope>
    <source>
        <strain evidence="10 11">DSM 44819</strain>
    </source>
</reference>
<evidence type="ECO:0000256" key="2">
    <source>
        <dbReference type="ARBA" id="ARBA00005417"/>
    </source>
</evidence>
<evidence type="ECO:0000259" key="8">
    <source>
        <dbReference type="PROSITE" id="PS50893"/>
    </source>
</evidence>
<dbReference type="Gene3D" id="3.40.50.300">
    <property type="entry name" value="P-loop containing nucleotide triphosphate hydrolases"/>
    <property type="match status" value="2"/>
</dbReference>
<accession>A0A542XLL2</accession>
<dbReference type="AlphaFoldDB" id="A0A542XLL2"/>
<dbReference type="Proteomes" id="UP000315983">
    <property type="component" value="Unassembled WGS sequence"/>
</dbReference>
<dbReference type="GO" id="GO:0005886">
    <property type="term" value="C:plasma membrane"/>
    <property type="evidence" value="ECO:0007669"/>
    <property type="project" value="UniProtKB-SubCell"/>
</dbReference>
<dbReference type="InterPro" id="IPR050388">
    <property type="entry name" value="ABC_Ni/Peptide_Import"/>
</dbReference>
<feature type="domain" description="ABC transporter" evidence="8">
    <location>
        <begin position="372"/>
        <end position="623"/>
    </location>
</feature>
<dbReference type="NCBIfam" id="NF008453">
    <property type="entry name" value="PRK11308.1"/>
    <property type="match status" value="2"/>
</dbReference>
<gene>
    <name evidence="9" type="primary">oppD</name>
    <name evidence="10" type="ORF">FB564_1636</name>
    <name evidence="9" type="ORF">Sar04_12160</name>
</gene>
<keyword evidence="4" id="KW-1003">Cell membrane</keyword>
<evidence type="ECO:0000256" key="5">
    <source>
        <dbReference type="ARBA" id="ARBA00022741"/>
    </source>
</evidence>
<dbReference type="NCBIfam" id="TIGR01727">
    <property type="entry name" value="oligo_HPY"/>
    <property type="match status" value="2"/>
</dbReference>
<evidence type="ECO:0000256" key="1">
    <source>
        <dbReference type="ARBA" id="ARBA00004202"/>
    </source>
</evidence>
<evidence type="ECO:0000256" key="7">
    <source>
        <dbReference type="ARBA" id="ARBA00023136"/>
    </source>
</evidence>
<dbReference type="InterPro" id="IPR017871">
    <property type="entry name" value="ABC_transporter-like_CS"/>
</dbReference>
<proteinExistence type="inferred from homology"/>
<dbReference type="Proteomes" id="UP000677457">
    <property type="component" value="Unassembled WGS sequence"/>
</dbReference>
<dbReference type="RefSeq" id="WP_012184758.1">
    <property type="nucleotide sequence ID" value="NZ_BOQM01000008.1"/>
</dbReference>
<comment type="subcellular location">
    <subcellularLocation>
        <location evidence="1">Cell membrane</location>
        <topology evidence="1">Peripheral membrane protein</topology>
    </subcellularLocation>
</comment>
<evidence type="ECO:0000256" key="6">
    <source>
        <dbReference type="ARBA" id="ARBA00022840"/>
    </source>
</evidence>
<dbReference type="NCBIfam" id="NF007739">
    <property type="entry name" value="PRK10419.1"/>
    <property type="match status" value="2"/>
</dbReference>
<reference evidence="9 12" key="2">
    <citation type="submission" date="2021-03" db="EMBL/GenBank/DDBJ databases">
        <title>Whole genome shotgun sequence of Salinispora arenicola NBRC 105043.</title>
        <authorList>
            <person name="Komaki H."/>
            <person name="Tamura T."/>
        </authorList>
    </citation>
    <scope>NUCLEOTIDE SEQUENCE [LARGE SCALE GENOMIC DNA]</scope>
    <source>
        <strain evidence="9 12">NBRC 105043</strain>
    </source>
</reference>
<evidence type="ECO:0000313" key="9">
    <source>
        <dbReference type="EMBL" id="GIM83424.1"/>
    </source>
</evidence>
<dbReference type="GO" id="GO:0005524">
    <property type="term" value="F:ATP binding"/>
    <property type="evidence" value="ECO:0007669"/>
    <property type="project" value="UniProtKB-KW"/>
</dbReference>
<dbReference type="PANTHER" id="PTHR43297">
    <property type="entry name" value="OLIGOPEPTIDE TRANSPORT ATP-BINDING PROTEIN APPD"/>
    <property type="match status" value="1"/>
</dbReference>
<keyword evidence="5" id="KW-0547">Nucleotide-binding</keyword>
<dbReference type="SMART" id="SM00382">
    <property type="entry name" value="AAA"/>
    <property type="match status" value="2"/>
</dbReference>
<dbReference type="CDD" id="cd03257">
    <property type="entry name" value="ABC_NikE_OppD_transporters"/>
    <property type="match status" value="2"/>
</dbReference>
<dbReference type="GO" id="GO:0016887">
    <property type="term" value="F:ATP hydrolysis activity"/>
    <property type="evidence" value="ECO:0007669"/>
    <property type="project" value="InterPro"/>
</dbReference>
<dbReference type="EMBL" id="BOQM01000008">
    <property type="protein sequence ID" value="GIM83424.1"/>
    <property type="molecule type" value="Genomic_DNA"/>
</dbReference>
<keyword evidence="6 10" id="KW-0067">ATP-binding</keyword>
<dbReference type="PANTHER" id="PTHR43297:SF2">
    <property type="entry name" value="DIPEPTIDE TRANSPORT ATP-BINDING PROTEIN DPPD"/>
    <property type="match status" value="1"/>
</dbReference>
<dbReference type="GeneID" id="93770925"/>
<dbReference type="InterPro" id="IPR003439">
    <property type="entry name" value="ABC_transporter-like_ATP-bd"/>
</dbReference>
<dbReference type="FunFam" id="3.40.50.300:FF:000016">
    <property type="entry name" value="Oligopeptide ABC transporter ATP-binding component"/>
    <property type="match status" value="2"/>
</dbReference>
<comment type="caution">
    <text evidence="10">The sequence shown here is derived from an EMBL/GenBank/DDBJ whole genome shotgun (WGS) entry which is preliminary data.</text>
</comment>
<protein>
    <submittedName>
        <fullName evidence="9">ABC transporter ATP-binding protein</fullName>
    </submittedName>
    <submittedName>
        <fullName evidence="10">Peptide/nickel transport system ATP-binding protein/peptide/nickel transport system ATP-binding protein</fullName>
    </submittedName>
</protein>
<name>A0A542XLL2_SALAC</name>
<keyword evidence="3" id="KW-0813">Transport</keyword>
<dbReference type="Pfam" id="PF00005">
    <property type="entry name" value="ABC_tran"/>
    <property type="match status" value="2"/>
</dbReference>
<dbReference type="InterPro" id="IPR013563">
    <property type="entry name" value="Oligopep_ABC_C"/>
</dbReference>
<evidence type="ECO:0000313" key="11">
    <source>
        <dbReference type="Proteomes" id="UP000315983"/>
    </source>
</evidence>
<feature type="domain" description="ABC transporter" evidence="8">
    <location>
        <begin position="21"/>
        <end position="271"/>
    </location>
</feature>
<comment type="similarity">
    <text evidence="2">Belongs to the ABC transporter superfamily.</text>
</comment>
<dbReference type="SUPFAM" id="SSF52540">
    <property type="entry name" value="P-loop containing nucleoside triphosphate hydrolases"/>
    <property type="match status" value="2"/>
</dbReference>
<dbReference type="PROSITE" id="PS00211">
    <property type="entry name" value="ABC_TRANSPORTER_1"/>
    <property type="match status" value="2"/>
</dbReference>
<evidence type="ECO:0000313" key="10">
    <source>
        <dbReference type="EMBL" id="TQL36533.1"/>
    </source>
</evidence>
<dbReference type="OMA" id="FASYPHR"/>